<evidence type="ECO:0000313" key="1">
    <source>
        <dbReference type="EMBL" id="MBA8876715.1"/>
    </source>
</evidence>
<protein>
    <submittedName>
        <fullName evidence="1">Uncharacterized protein</fullName>
    </submittedName>
</protein>
<comment type="caution">
    <text evidence="1">The sequence shown here is derived from an EMBL/GenBank/DDBJ whole genome shotgun (WGS) entry which is preliminary data.</text>
</comment>
<evidence type="ECO:0000313" key="2">
    <source>
        <dbReference type="Proteomes" id="UP000549052"/>
    </source>
</evidence>
<accession>A0A839EEG5</accession>
<proteinExistence type="predicted"/>
<gene>
    <name evidence="1" type="ORF">FHW16_000397</name>
</gene>
<name>A0A839EEG5_9HYPH</name>
<dbReference type="Proteomes" id="UP000549052">
    <property type="component" value="Unassembled WGS sequence"/>
</dbReference>
<dbReference type="AlphaFoldDB" id="A0A839EEG5"/>
<organism evidence="1 2">
    <name type="scientific">Phyllobacterium myrsinacearum</name>
    <dbReference type="NCBI Taxonomy" id="28101"/>
    <lineage>
        <taxon>Bacteria</taxon>
        <taxon>Pseudomonadati</taxon>
        <taxon>Pseudomonadota</taxon>
        <taxon>Alphaproteobacteria</taxon>
        <taxon>Hyphomicrobiales</taxon>
        <taxon>Phyllobacteriaceae</taxon>
        <taxon>Phyllobacterium</taxon>
    </lineage>
</organism>
<reference evidence="1 2" key="1">
    <citation type="submission" date="2020-07" db="EMBL/GenBank/DDBJ databases">
        <title>Genomic Encyclopedia of Type Strains, Phase IV (KMG-V): Genome sequencing to study the core and pangenomes of soil and plant-associated prokaryotes.</title>
        <authorList>
            <person name="Whitman W."/>
        </authorList>
    </citation>
    <scope>NUCLEOTIDE SEQUENCE [LARGE SCALE GENOMIC DNA]</scope>
    <source>
        <strain evidence="1 2">AN3</strain>
    </source>
</reference>
<keyword evidence="2" id="KW-1185">Reference proteome</keyword>
<dbReference type="EMBL" id="JACGXN010000001">
    <property type="protein sequence ID" value="MBA8876715.1"/>
    <property type="molecule type" value="Genomic_DNA"/>
</dbReference>
<sequence length="131" mass="14602">MITSAKDSSILQRPQDKGGQTAAGACDAKAFFVSHVGHFTSETTIAPNELLHTTSCNNTGVVYPNGWVRGCEGMTAGNFERFSPRKGRVFFGFPALIARKLSLWSKTELGQYCHGMFYRRFRDCIQQYPLL</sequence>
<dbReference type="RefSeq" id="WP_182547480.1">
    <property type="nucleotide sequence ID" value="NZ_JACGXN010000001.1"/>
</dbReference>